<dbReference type="InterPro" id="IPR008812">
    <property type="entry name" value="Ran_GTP-bd-rel"/>
</dbReference>
<dbReference type="GO" id="GO:0005634">
    <property type="term" value="C:nucleus"/>
    <property type="evidence" value="ECO:0007669"/>
    <property type="project" value="TreeGrafter"/>
</dbReference>
<feature type="region of interest" description="Disordered" evidence="1">
    <location>
        <begin position="320"/>
        <end position="341"/>
    </location>
</feature>
<keyword evidence="3" id="KW-1185">Reference proteome</keyword>
<evidence type="ECO:0000256" key="1">
    <source>
        <dbReference type="SAM" id="MobiDB-lite"/>
    </source>
</evidence>
<dbReference type="Proteomes" id="UP001212411">
    <property type="component" value="Chromosome 1"/>
</dbReference>
<reference evidence="2 3" key="1">
    <citation type="journal article" date="2023" name="G3 (Bethesda)">
        <title>A high-quality reference genome for the fission yeast Schizosaccharomyces osmophilus.</title>
        <authorList>
            <person name="Jia G.S."/>
            <person name="Zhang W.C."/>
            <person name="Liang Y."/>
            <person name="Liu X.H."/>
            <person name="Rhind N."/>
            <person name="Pidoux A."/>
            <person name="Brysch-Herzberg M."/>
            <person name="Du L.L."/>
        </authorList>
    </citation>
    <scope>NUCLEOTIDE SEQUENCE [LARGE SCALE GENOMIC DNA]</scope>
    <source>
        <strain evidence="2 3">CBS 15793</strain>
    </source>
</reference>
<feature type="region of interest" description="Disordered" evidence="1">
    <location>
        <begin position="353"/>
        <end position="394"/>
    </location>
</feature>
<dbReference type="GO" id="GO:0030695">
    <property type="term" value="F:GTPase regulator activity"/>
    <property type="evidence" value="ECO:0007669"/>
    <property type="project" value="TreeGrafter"/>
</dbReference>
<proteinExistence type="predicted"/>
<organism evidence="2 3">
    <name type="scientific">Schizosaccharomyces osmophilus</name>
    <dbReference type="NCBI Taxonomy" id="2545709"/>
    <lineage>
        <taxon>Eukaryota</taxon>
        <taxon>Fungi</taxon>
        <taxon>Dikarya</taxon>
        <taxon>Ascomycota</taxon>
        <taxon>Taphrinomycotina</taxon>
        <taxon>Schizosaccharomycetes</taxon>
        <taxon>Schizosaccharomycetales</taxon>
        <taxon>Schizosaccharomycetaceae</taxon>
        <taxon>Schizosaccharomyces</taxon>
    </lineage>
</organism>
<name>A0AAE9WC29_9SCHI</name>
<dbReference type="Pfam" id="PF05508">
    <property type="entry name" value="Ran-binding"/>
    <property type="match status" value="1"/>
</dbReference>
<dbReference type="EMBL" id="CP115611">
    <property type="protein sequence ID" value="WBW71918.1"/>
    <property type="molecule type" value="Genomic_DNA"/>
</dbReference>
<accession>A0AAE9WC29</accession>
<dbReference type="PANTHER" id="PTHR31010:SF2">
    <property type="entry name" value="RAN-SPECIFIC GTPASE-ACTIVATING PROTEIN 30"/>
    <property type="match status" value="1"/>
</dbReference>
<dbReference type="GO" id="GO:0005737">
    <property type="term" value="C:cytoplasm"/>
    <property type="evidence" value="ECO:0007669"/>
    <property type="project" value="TreeGrafter"/>
</dbReference>
<dbReference type="RefSeq" id="XP_056036161.1">
    <property type="nucleotide sequence ID" value="XM_056180843.1"/>
</dbReference>
<dbReference type="GeneID" id="80875532"/>
<dbReference type="AlphaFoldDB" id="A0AAE9WC29"/>
<dbReference type="KEGG" id="som:SOMG_02050"/>
<protein>
    <submittedName>
        <fullName evidence="2">Ran GTPase binding protein</fullName>
    </submittedName>
</protein>
<dbReference type="PANTHER" id="PTHR31010">
    <property type="entry name" value="RAN-SPECIFIC GTPASE-ACTIVATING PROTEIN 30-RELATED"/>
    <property type="match status" value="1"/>
</dbReference>
<sequence>MDQILTKVTASAATYATAYAIRTGVNWAGSLAAKRLTNFIQQSAPESAQYNLELVKSRLEQKILAITPAVDLIELIAARGNSSLQNLVPLIQRLRDHIDEFSEFVIEKDLPNPDQENLKEASKDIHTSCEYLLKEIEQTIPLINLSLTTSGVTLSSALKESLSPSRLLQAQAFLELSDRQFEENLTNVQIGPKFSLTFYKTFHRSKQSDGPSDVSWKEEFPKCLVYVKRIVSDEKFRYALIIEEDLNDGRYHEELVDKDLSGPIRGKTIEYPINCMSILCYTVSGKLLDIPQSRSPVLAVQLMQASPVDETLAISNSKEGHASFNDEAEENPNKESVNNTRTDWIALERYEDPSFEASSESESELNSESSSVSDSEDNTRNSNKAQGNKTEDTKKISLDEEEIINSMYSLNINPATSLYLSNPNSLSLLEYILRLCALQELHQKACFEMSDEQLSDMLVNAWNN</sequence>
<evidence type="ECO:0000313" key="2">
    <source>
        <dbReference type="EMBL" id="WBW71918.1"/>
    </source>
</evidence>
<gene>
    <name evidence="2" type="ORF">SOMG_02050</name>
</gene>
<evidence type="ECO:0000313" key="3">
    <source>
        <dbReference type="Proteomes" id="UP001212411"/>
    </source>
</evidence>